<dbReference type="Pfam" id="PF09507">
    <property type="entry name" value="CDC27"/>
    <property type="match status" value="1"/>
</dbReference>
<feature type="region of interest" description="Disordered" evidence="5">
    <location>
        <begin position="369"/>
        <end position="460"/>
    </location>
</feature>
<feature type="compositionally biased region" description="Basic and acidic residues" evidence="5">
    <location>
        <begin position="316"/>
        <end position="331"/>
    </location>
</feature>
<feature type="region of interest" description="Disordered" evidence="5">
    <location>
        <begin position="281"/>
        <end position="357"/>
    </location>
</feature>
<keyword evidence="4" id="KW-0539">Nucleus</keyword>
<dbReference type="Gene3D" id="3.90.1030.20">
    <property type="entry name" value="DNA polymerase delta, p66 (Cdc27) subunit, wHTH domain"/>
    <property type="match status" value="1"/>
</dbReference>
<dbReference type="GO" id="GO:0006271">
    <property type="term" value="P:DNA strand elongation involved in DNA replication"/>
    <property type="evidence" value="ECO:0007669"/>
    <property type="project" value="TreeGrafter"/>
</dbReference>
<dbReference type="VEuPathDB" id="FungiDB:GMDG_03757"/>
<accession>A0A177A669</accession>
<feature type="compositionally biased region" description="Low complexity" evidence="5">
    <location>
        <begin position="426"/>
        <end position="438"/>
    </location>
</feature>
<organism evidence="6">
    <name type="scientific">Pseudogymnoascus destructans</name>
    <dbReference type="NCBI Taxonomy" id="655981"/>
    <lineage>
        <taxon>Eukaryota</taxon>
        <taxon>Fungi</taxon>
        <taxon>Dikarya</taxon>
        <taxon>Ascomycota</taxon>
        <taxon>Pezizomycotina</taxon>
        <taxon>Leotiomycetes</taxon>
        <taxon>Thelebolales</taxon>
        <taxon>Thelebolaceae</taxon>
        <taxon>Pseudogymnoascus</taxon>
    </lineage>
</organism>
<evidence type="ECO:0000256" key="3">
    <source>
        <dbReference type="ARBA" id="ARBA00022705"/>
    </source>
</evidence>
<name>A0A177A669_9PEZI</name>
<feature type="compositionally biased region" description="Basic residues" evidence="5">
    <location>
        <begin position="388"/>
        <end position="398"/>
    </location>
</feature>
<dbReference type="InterPro" id="IPR041913">
    <property type="entry name" value="POLD3_sf"/>
</dbReference>
<evidence type="ECO:0000313" key="6">
    <source>
        <dbReference type="EMBL" id="OAF57658.1"/>
    </source>
</evidence>
<protein>
    <recommendedName>
        <fullName evidence="2">DNA polymerase delta subunit 3</fullName>
    </recommendedName>
</protein>
<dbReference type="PANTHER" id="PTHR17598:SF13">
    <property type="entry name" value="DNA POLYMERASE DELTA SUBUNIT 3"/>
    <property type="match status" value="1"/>
</dbReference>
<comment type="subcellular location">
    <subcellularLocation>
        <location evidence="1">Nucleus</location>
    </subcellularLocation>
</comment>
<feature type="region of interest" description="Disordered" evidence="5">
    <location>
        <begin position="68"/>
        <end position="105"/>
    </location>
</feature>
<dbReference type="GO" id="GO:0043625">
    <property type="term" value="C:delta DNA polymerase complex"/>
    <property type="evidence" value="ECO:0007669"/>
    <property type="project" value="InterPro"/>
</dbReference>
<reference evidence="6" key="1">
    <citation type="submission" date="2016-03" db="EMBL/GenBank/DDBJ databases">
        <title>Updated assembly of Pseudogymnoascus destructans, the fungus causing white-nose syndrome of bats.</title>
        <authorList>
            <person name="Palmer J.M."/>
            <person name="Drees K.P."/>
            <person name="Foster J.T."/>
            <person name="Lindner D.L."/>
        </authorList>
    </citation>
    <scope>NUCLEOTIDE SEQUENCE [LARGE SCALE GENOMIC DNA]</scope>
    <source>
        <strain evidence="6">20631-21</strain>
    </source>
</reference>
<dbReference type="GO" id="GO:0003887">
    <property type="term" value="F:DNA-directed DNA polymerase activity"/>
    <property type="evidence" value="ECO:0007669"/>
    <property type="project" value="TreeGrafter"/>
</dbReference>
<dbReference type="Proteomes" id="UP000077154">
    <property type="component" value="Unassembled WGS sequence"/>
</dbReference>
<dbReference type="PANTHER" id="PTHR17598">
    <property type="entry name" value="DNA POLYMERASE DELTA SUBUNIT 3"/>
    <property type="match status" value="1"/>
</dbReference>
<feature type="compositionally biased region" description="Acidic residues" evidence="5">
    <location>
        <begin position="338"/>
        <end position="347"/>
    </location>
</feature>
<feature type="region of interest" description="Disordered" evidence="5">
    <location>
        <begin position="187"/>
        <end position="259"/>
    </location>
</feature>
<dbReference type="OrthoDB" id="514823at2759"/>
<dbReference type="InterPro" id="IPR019038">
    <property type="entry name" value="POLD3"/>
</dbReference>
<dbReference type="EMBL" id="KV441399">
    <property type="protein sequence ID" value="OAF57658.1"/>
    <property type="molecule type" value="Genomic_DNA"/>
</dbReference>
<dbReference type="AlphaFoldDB" id="A0A177A669"/>
<dbReference type="GeneID" id="36288638"/>
<sequence>MASDYGTYLAANILNEDRIVTYRLLSRALKIHVNIAKEMLFDFHQQQNRKKPGTVHASYLIAGKKLPTDQPKASNVDGADGEAGYMQSSPPFRSTPHDGALESNGDIPTLSVTLVREGDLEQARKNYESISSIHVYCLGPSVMKDLEALSDANREIVEKYRDQDPLEAASTYGTVINKTVRRRAGHRVATSAAVAPPPALKVTTSTLKAEPKTEPKGSISESKPDPAISSTSSTKVSKGFFGKAVPKGGAPATKDIPAPKNTASLKCEGSGGIFASFAKAKKPTVKNEAADVSEDSLMKDASDDEEETYVPPPSRPKKDIEENRESRKAREAALMQMMEEDDEEEEPSLSTVPQDAPVEEYVESVTPDVLPTASQEPQEHMEVSGGSRRGRRRIVKKVTTRDEEGYLVTKEEPGWESFSEDEPVVKTKSSVPSSSSGPKGKKPAGKPGQGNIMAFFAKKT</sequence>
<evidence type="ECO:0000256" key="2">
    <source>
        <dbReference type="ARBA" id="ARBA00017589"/>
    </source>
</evidence>
<dbReference type="eggNOG" id="ENOG502QPSW">
    <property type="taxonomic scope" value="Eukaryota"/>
</dbReference>
<dbReference type="GO" id="GO:1904161">
    <property type="term" value="P:DNA synthesis involved in UV-damage excision repair"/>
    <property type="evidence" value="ECO:0007669"/>
    <property type="project" value="TreeGrafter"/>
</dbReference>
<proteinExistence type="predicted"/>
<dbReference type="RefSeq" id="XP_024322946.1">
    <property type="nucleotide sequence ID" value="XM_024469193.1"/>
</dbReference>
<keyword evidence="3" id="KW-0235">DNA replication</keyword>
<gene>
    <name evidence="6" type="ORF">VC83_05573</name>
</gene>
<evidence type="ECO:0000256" key="4">
    <source>
        <dbReference type="ARBA" id="ARBA00023242"/>
    </source>
</evidence>
<evidence type="ECO:0000256" key="1">
    <source>
        <dbReference type="ARBA" id="ARBA00004123"/>
    </source>
</evidence>
<evidence type="ECO:0000256" key="5">
    <source>
        <dbReference type="SAM" id="MobiDB-lite"/>
    </source>
</evidence>
<feature type="compositionally biased region" description="Basic and acidic residues" evidence="5">
    <location>
        <begin position="399"/>
        <end position="413"/>
    </location>
</feature>
<dbReference type="GO" id="GO:0006297">
    <property type="term" value="P:nucleotide-excision repair, DNA gap filling"/>
    <property type="evidence" value="ECO:0007669"/>
    <property type="project" value="TreeGrafter"/>
</dbReference>